<sequence>MNLSPTDVQVAAVEVSTPVAGADATVAASSAPSTAVLRQGAVVNVPRGEALLAGDRVVTGPEAVQVLVPNGPGNRQAMVEVAPNSEVVVRPASIDPNAPPVDLLVVAGDAAFVEIVDPAGQPIVLLKKSASAAVAAGGFFEDAVGPGLLAAGLLALVLNDDDHDPPPPPPPPPTLTTGVDRVLAGAAESGSSDPLPALLSNTSNQFDAITSEVDILFLGPELEGGGALDQTDALVQSLSPSLDVLGGTAVSDTVNHLVDNLTDLAGDLLATDVLDGKAQPALNQALETTDLLVEQLLGDAGGLLGGSTNVTMVATLADQLTDVLGGALGPVVSAVDSSALGGGGALGGLLPATGELLSGDLLSTASPLTGVLGGGGLPLDALAAEGLVSTLLDPLGGGLTSALPLPALPI</sequence>
<comment type="caution">
    <text evidence="1">The sequence shown here is derived from an EMBL/GenBank/DDBJ whole genome shotgun (WGS) entry which is preliminary data.</text>
</comment>
<gene>
    <name evidence="1" type="ORF">JI742_08195</name>
</gene>
<dbReference type="AlphaFoldDB" id="A0A9X1BRR2"/>
<proteinExistence type="predicted"/>
<organism evidence="1 2">
    <name type="scientific">Aquariibacter lacus</name>
    <dbReference type="NCBI Taxonomy" id="2801332"/>
    <lineage>
        <taxon>Bacteria</taxon>
        <taxon>Pseudomonadati</taxon>
        <taxon>Pseudomonadota</taxon>
        <taxon>Betaproteobacteria</taxon>
        <taxon>Burkholderiales</taxon>
        <taxon>Sphaerotilaceae</taxon>
        <taxon>Aquariibacter</taxon>
    </lineage>
</organism>
<accession>A0A9X1BRR2</accession>
<dbReference type="EMBL" id="JAERRA010000001">
    <property type="protein sequence ID" value="MBL0719868.1"/>
    <property type="molecule type" value="Genomic_DNA"/>
</dbReference>
<protein>
    <submittedName>
        <fullName evidence="1">Uncharacterized protein</fullName>
    </submittedName>
</protein>
<reference evidence="1 2" key="1">
    <citation type="submission" date="2021-01" db="EMBL/GenBank/DDBJ databases">
        <title>Piscinibacter sp. Jin2 Genome sequencing and assembly.</title>
        <authorList>
            <person name="Kim I."/>
        </authorList>
    </citation>
    <scope>NUCLEOTIDE SEQUENCE [LARGE SCALE GENOMIC DNA]</scope>
    <source>
        <strain evidence="1 2">Jin2</strain>
    </source>
</reference>
<evidence type="ECO:0000313" key="1">
    <source>
        <dbReference type="EMBL" id="MBL0719868.1"/>
    </source>
</evidence>
<dbReference type="RefSeq" id="WP_201825442.1">
    <property type="nucleotide sequence ID" value="NZ_JAERRA010000001.1"/>
</dbReference>
<keyword evidence="2" id="KW-1185">Reference proteome</keyword>
<dbReference type="Proteomes" id="UP000643207">
    <property type="component" value="Unassembled WGS sequence"/>
</dbReference>
<name>A0A9X1BRR2_9BURK</name>
<evidence type="ECO:0000313" key="2">
    <source>
        <dbReference type="Proteomes" id="UP000643207"/>
    </source>
</evidence>